<dbReference type="PANTHER" id="PTHR43098:SF3">
    <property type="entry name" value="L-ORNITHINE N(5)-MONOOXYGENASE-RELATED"/>
    <property type="match status" value="1"/>
</dbReference>
<comment type="cofactor">
    <cofactor evidence="1">
        <name>FAD</name>
        <dbReference type="ChEBI" id="CHEBI:57692"/>
    </cofactor>
</comment>
<dbReference type="GO" id="GO:0050661">
    <property type="term" value="F:NADP binding"/>
    <property type="evidence" value="ECO:0007669"/>
    <property type="project" value="InterPro"/>
</dbReference>
<dbReference type="Gene3D" id="3.50.50.60">
    <property type="entry name" value="FAD/NAD(P)-binding domain"/>
    <property type="match status" value="3"/>
</dbReference>
<comment type="similarity">
    <text evidence="2">Belongs to the FAD-binding monooxygenase family.</text>
</comment>
<dbReference type="AlphaFoldDB" id="A0A7W9CBK8"/>
<proteinExistence type="inferred from homology"/>
<accession>A0A7W9CBK8</accession>
<evidence type="ECO:0000256" key="6">
    <source>
        <dbReference type="ARBA" id="ARBA00023002"/>
    </source>
</evidence>
<dbReference type="InterPro" id="IPR050775">
    <property type="entry name" value="FAD-binding_Monooxygenases"/>
</dbReference>
<keyword evidence="10" id="KW-1185">Reference proteome</keyword>
<evidence type="ECO:0000313" key="10">
    <source>
        <dbReference type="Proteomes" id="UP000517712"/>
    </source>
</evidence>
<dbReference type="PRINTS" id="PR00411">
    <property type="entry name" value="PNDRDTASEI"/>
</dbReference>
<sequence>MSDIKQYDAVVVGAGFSGLYALHRLRSLGLSVQTYERGSGLGGTWFWNRYPGLQCDTEAMAYTFTFDPALYRRWNWSKRFAPWHEILDYANFVADELDLRRDIQFDTTVVSAQFDEDRALWHIGLEGGEQVDARYFVPAPGPLNAANIPPMPGLENFSGEWYHTGEWPIEQPDFAGKRVAVIGTGSSGAQLICALNSVVSELTVFQRTAQYITPARQRPLDESARAAWKDNIERLHEEMRQSAFGAPGTSTARSAHEDTPEQRDAVFQAAWDHGAQAFALATYNDLNTDEEANSWAADFVRRKIASIVTDPETARKLMPSYHFGTKRPVKADGYYEAFNRDNVHLVALGEEPIVEITENGIRTSEQEYEFDVILFATGFDAVTGQLFKIDIRGRDGQTLKDKWRNGVEVRTNLGVTTSGFPNMFLLQGPQAPSIMASYLFGIQINVDFVASIIEEAEKRGAGLVESTRAAELAWSDFCQALAERTFVLKTESFWTGANIASKPRPEIITIYMGGIKVYADRLEDIIAHDFKGFRFIPEHEGEAETITDAELEAWVRDKVDELVATTQG</sequence>
<reference evidence="9 10" key="1">
    <citation type="submission" date="2020-08" db="EMBL/GenBank/DDBJ databases">
        <title>Sequencing the genomes of 1000 actinobacteria strains.</title>
        <authorList>
            <person name="Klenk H.-P."/>
        </authorList>
    </citation>
    <scope>NUCLEOTIDE SEQUENCE [LARGE SCALE GENOMIC DNA]</scope>
    <source>
        <strain evidence="9 10">DSM 24823</strain>
    </source>
</reference>
<keyword evidence="3" id="KW-0285">Flavoprotein</keyword>
<evidence type="ECO:0000256" key="3">
    <source>
        <dbReference type="ARBA" id="ARBA00022630"/>
    </source>
</evidence>
<dbReference type="GO" id="GO:0050660">
    <property type="term" value="F:flavin adenine dinucleotide binding"/>
    <property type="evidence" value="ECO:0007669"/>
    <property type="project" value="InterPro"/>
</dbReference>
<gene>
    <name evidence="9" type="ORF">HD600_001080</name>
</gene>
<keyword evidence="7" id="KW-0503">Monooxygenase</keyword>
<feature type="region of interest" description="Disordered" evidence="8">
    <location>
        <begin position="243"/>
        <end position="262"/>
    </location>
</feature>
<dbReference type="GO" id="GO:0004499">
    <property type="term" value="F:N,N-dimethylaniline monooxygenase activity"/>
    <property type="evidence" value="ECO:0007669"/>
    <property type="project" value="InterPro"/>
</dbReference>
<comment type="caution">
    <text evidence="9">The sequence shown here is derived from an EMBL/GenBank/DDBJ whole genome shotgun (WGS) entry which is preliminary data.</text>
</comment>
<protein>
    <submittedName>
        <fullName evidence="9">Cation diffusion facilitator CzcD-associated flavoprotein CzcO</fullName>
    </submittedName>
</protein>
<organism evidence="9 10">
    <name type="scientific">Microbacterium ginsengiterrae</name>
    <dbReference type="NCBI Taxonomy" id="546115"/>
    <lineage>
        <taxon>Bacteria</taxon>
        <taxon>Bacillati</taxon>
        <taxon>Actinomycetota</taxon>
        <taxon>Actinomycetes</taxon>
        <taxon>Micrococcales</taxon>
        <taxon>Microbacteriaceae</taxon>
        <taxon>Microbacterium</taxon>
    </lineage>
</organism>
<evidence type="ECO:0000256" key="1">
    <source>
        <dbReference type="ARBA" id="ARBA00001974"/>
    </source>
</evidence>
<name>A0A7W9CBK8_9MICO</name>
<dbReference type="SUPFAM" id="SSF51905">
    <property type="entry name" value="FAD/NAD(P)-binding domain"/>
    <property type="match status" value="2"/>
</dbReference>
<keyword evidence="5" id="KW-0521">NADP</keyword>
<evidence type="ECO:0000256" key="2">
    <source>
        <dbReference type="ARBA" id="ARBA00010139"/>
    </source>
</evidence>
<evidence type="ECO:0000313" key="9">
    <source>
        <dbReference type="EMBL" id="MBB5742583.1"/>
    </source>
</evidence>
<dbReference type="InterPro" id="IPR020946">
    <property type="entry name" value="Flavin_mOase-like"/>
</dbReference>
<evidence type="ECO:0000256" key="5">
    <source>
        <dbReference type="ARBA" id="ARBA00022857"/>
    </source>
</evidence>
<keyword evidence="4" id="KW-0274">FAD</keyword>
<evidence type="ECO:0000256" key="8">
    <source>
        <dbReference type="SAM" id="MobiDB-lite"/>
    </source>
</evidence>
<dbReference type="Proteomes" id="UP000517712">
    <property type="component" value="Unassembled WGS sequence"/>
</dbReference>
<evidence type="ECO:0000256" key="4">
    <source>
        <dbReference type="ARBA" id="ARBA00022827"/>
    </source>
</evidence>
<evidence type="ECO:0000256" key="7">
    <source>
        <dbReference type="ARBA" id="ARBA00023033"/>
    </source>
</evidence>
<dbReference type="InterPro" id="IPR036188">
    <property type="entry name" value="FAD/NAD-bd_sf"/>
</dbReference>
<dbReference type="PANTHER" id="PTHR43098">
    <property type="entry name" value="L-ORNITHINE N(5)-MONOOXYGENASE-RELATED"/>
    <property type="match status" value="1"/>
</dbReference>
<keyword evidence="6" id="KW-0560">Oxidoreductase</keyword>
<dbReference type="EMBL" id="JACHMU010000001">
    <property type="protein sequence ID" value="MBB5742583.1"/>
    <property type="molecule type" value="Genomic_DNA"/>
</dbReference>
<dbReference type="RefSeq" id="WP_184282104.1">
    <property type="nucleotide sequence ID" value="NZ_BAAAPG010000001.1"/>
</dbReference>
<dbReference type="Pfam" id="PF00743">
    <property type="entry name" value="FMO-like"/>
    <property type="match status" value="1"/>
</dbReference>